<organism evidence="2 3">
    <name type="scientific">Nocardioides albus</name>
    <dbReference type="NCBI Taxonomy" id="1841"/>
    <lineage>
        <taxon>Bacteria</taxon>
        <taxon>Bacillati</taxon>
        <taxon>Actinomycetota</taxon>
        <taxon>Actinomycetes</taxon>
        <taxon>Propionibacteriales</taxon>
        <taxon>Nocardioidaceae</taxon>
        <taxon>Nocardioides</taxon>
    </lineage>
</organism>
<sequence>MKKLILLAIAAAGVGVLVKNKSEQLKAGANKVTHDPRVQSALATASEKAAPLKEKAAPYAEAAMAKASPYAEAVKEKAGPYAEQAKEKVSTAAGVASDKLHLHDSDQKSAPASAPDSTTEPDADDAFVAESPAAAAAPAAPDSSSTSEYGGYPPAPPAPSAPQAGVTGDPLTDPIPPADPYATEVPTQATGSDSDQTSYDDLGGGDTAVKPTSEDAPEFAPEPVDPSQEEKDKWFRG</sequence>
<keyword evidence="3" id="KW-1185">Reference proteome</keyword>
<protein>
    <submittedName>
        <fullName evidence="2">Uncharacterized protein</fullName>
    </submittedName>
</protein>
<reference evidence="2 3" key="1">
    <citation type="submission" date="2020-08" db="EMBL/GenBank/DDBJ databases">
        <title>Genomic Encyclopedia of Type Strains, Phase III (KMG-III): the genomes of soil and plant-associated and newly described type strains.</title>
        <authorList>
            <person name="Whitman W."/>
        </authorList>
    </citation>
    <scope>NUCLEOTIDE SEQUENCE [LARGE SCALE GENOMIC DNA]</scope>
    <source>
        <strain evidence="2 3">CECT 3302</strain>
    </source>
</reference>
<accession>A0A7W5A0A0</accession>
<comment type="caution">
    <text evidence="2">The sequence shown here is derived from an EMBL/GenBank/DDBJ whole genome shotgun (WGS) entry which is preliminary data.</text>
</comment>
<feature type="compositionally biased region" description="Basic and acidic residues" evidence="1">
    <location>
        <begin position="98"/>
        <end position="107"/>
    </location>
</feature>
<dbReference type="Proteomes" id="UP000577707">
    <property type="component" value="Unassembled WGS sequence"/>
</dbReference>
<evidence type="ECO:0000256" key="1">
    <source>
        <dbReference type="SAM" id="MobiDB-lite"/>
    </source>
</evidence>
<dbReference type="EMBL" id="JACHXG010000001">
    <property type="protein sequence ID" value="MBB3087111.1"/>
    <property type="molecule type" value="Genomic_DNA"/>
</dbReference>
<feature type="region of interest" description="Disordered" evidence="1">
    <location>
        <begin position="72"/>
        <end position="237"/>
    </location>
</feature>
<evidence type="ECO:0000313" key="3">
    <source>
        <dbReference type="Proteomes" id="UP000577707"/>
    </source>
</evidence>
<evidence type="ECO:0000313" key="2">
    <source>
        <dbReference type="EMBL" id="MBB3087111.1"/>
    </source>
</evidence>
<dbReference type="RefSeq" id="WP_183541025.1">
    <property type="nucleotide sequence ID" value="NZ_BMQT01000001.1"/>
</dbReference>
<feature type="compositionally biased region" description="Polar residues" evidence="1">
    <location>
        <begin position="185"/>
        <end position="199"/>
    </location>
</feature>
<dbReference type="Gene3D" id="1.20.120.20">
    <property type="entry name" value="Apolipoprotein"/>
    <property type="match status" value="1"/>
</dbReference>
<feature type="compositionally biased region" description="Basic and acidic residues" evidence="1">
    <location>
        <begin position="228"/>
        <end position="237"/>
    </location>
</feature>
<dbReference type="SUPFAM" id="SSF58113">
    <property type="entry name" value="Apolipoprotein A-I"/>
    <property type="match status" value="1"/>
</dbReference>
<dbReference type="AlphaFoldDB" id="A0A7W5A0A0"/>
<gene>
    <name evidence="2" type="ORF">FHS12_000034</name>
</gene>
<feature type="compositionally biased region" description="Basic and acidic residues" evidence="1">
    <location>
        <begin position="73"/>
        <end position="89"/>
    </location>
</feature>
<feature type="compositionally biased region" description="Low complexity" evidence="1">
    <location>
        <begin position="128"/>
        <end position="147"/>
    </location>
</feature>
<proteinExistence type="predicted"/>
<name>A0A7W5A0A0_9ACTN</name>
<feature type="region of interest" description="Disordered" evidence="1">
    <location>
        <begin position="27"/>
        <end position="51"/>
    </location>
</feature>